<evidence type="ECO:0000313" key="2">
    <source>
        <dbReference type="EMBL" id="OLP74680.1"/>
    </source>
</evidence>
<feature type="compositionally biased region" description="Basic and acidic residues" evidence="1">
    <location>
        <begin position="662"/>
        <end position="674"/>
    </location>
</feature>
<protein>
    <submittedName>
        <fullName evidence="2">Uncharacterized protein</fullName>
    </submittedName>
</protein>
<feature type="region of interest" description="Disordered" evidence="1">
    <location>
        <begin position="643"/>
        <end position="674"/>
    </location>
</feature>
<dbReference type="EMBL" id="LSRX01003358">
    <property type="protein sequence ID" value="OLP74680.1"/>
    <property type="molecule type" value="Genomic_DNA"/>
</dbReference>
<reference evidence="2 3" key="1">
    <citation type="submission" date="2016-02" db="EMBL/GenBank/DDBJ databases">
        <title>Genome analysis of coral dinoflagellate symbionts highlights evolutionary adaptations to a symbiotic lifestyle.</title>
        <authorList>
            <person name="Aranda M."/>
            <person name="Li Y."/>
            <person name="Liew Y.J."/>
            <person name="Baumgarten S."/>
            <person name="Simakov O."/>
            <person name="Wilson M."/>
            <person name="Piel J."/>
            <person name="Ashoor H."/>
            <person name="Bougouffa S."/>
            <person name="Bajic V.B."/>
            <person name="Ryu T."/>
            <person name="Ravasi T."/>
            <person name="Bayer T."/>
            <person name="Micklem G."/>
            <person name="Kim H."/>
            <person name="Bhak J."/>
            <person name="Lajeunesse T.C."/>
            <person name="Voolstra C.R."/>
        </authorList>
    </citation>
    <scope>NUCLEOTIDE SEQUENCE [LARGE SCALE GENOMIC DNA]</scope>
    <source>
        <strain evidence="2 3">CCMP2467</strain>
    </source>
</reference>
<keyword evidence="3" id="KW-1185">Reference proteome</keyword>
<feature type="non-terminal residue" evidence="2">
    <location>
        <position position="689"/>
    </location>
</feature>
<name>A0A1Q9BVR3_SYMMI</name>
<comment type="caution">
    <text evidence="2">The sequence shown here is derived from an EMBL/GenBank/DDBJ whole genome shotgun (WGS) entry which is preliminary data.</text>
</comment>
<dbReference type="Proteomes" id="UP000186817">
    <property type="component" value="Unassembled WGS sequence"/>
</dbReference>
<dbReference type="OrthoDB" id="436899at2759"/>
<proteinExistence type="predicted"/>
<feature type="compositionally biased region" description="Acidic residues" evidence="1">
    <location>
        <begin position="643"/>
        <end position="656"/>
    </location>
</feature>
<accession>A0A1Q9BVR3</accession>
<organism evidence="2 3">
    <name type="scientific">Symbiodinium microadriaticum</name>
    <name type="common">Dinoflagellate</name>
    <name type="synonym">Zooxanthella microadriatica</name>
    <dbReference type="NCBI Taxonomy" id="2951"/>
    <lineage>
        <taxon>Eukaryota</taxon>
        <taxon>Sar</taxon>
        <taxon>Alveolata</taxon>
        <taxon>Dinophyceae</taxon>
        <taxon>Suessiales</taxon>
        <taxon>Symbiodiniaceae</taxon>
        <taxon>Symbiodinium</taxon>
    </lineage>
</organism>
<evidence type="ECO:0000256" key="1">
    <source>
        <dbReference type="SAM" id="MobiDB-lite"/>
    </source>
</evidence>
<dbReference type="AlphaFoldDB" id="A0A1Q9BVR3"/>
<gene>
    <name evidence="2" type="ORF">AK812_SmicGene45714</name>
</gene>
<evidence type="ECO:0000313" key="3">
    <source>
        <dbReference type="Proteomes" id="UP000186817"/>
    </source>
</evidence>
<sequence>MASHSLVASSTAALVKGFLKLTGFAFADEKCTPFASEVEVLGVTLDVSETHEGVIAVKNKRSRCDELEALLDEAINNKAIVPCRMPSFIGKLQFADGQIWGRAGRMALRDLRSYGIASRTPVTLDSSGLQALQLLRQRLIHGKPRVLKASWRDKPVVLFTDGALEDDNVEHGPATVGAVMFLPDSERAYVFGCQVPNEVLAHWRSDGRHHVIGLIELYGAILALRHWRRHLEGSADKRNEAFHKILSLLHAFSTFFDLASLLEDDENEGDSLRAVLAPKAPSTILKHAGPVRMFCEWLVKSNSAPPFGEKVVWTFVHCVLKMPRTAASTLDTCLRAIKWSYHSLGLRVQLEVFRSARVSGLVAQALQNKSPWDPAPPLTVAEVLQLHSIAHDRKMSLIDRCGAAHFLAMIYGRARASDIRCVKPLIVDRCGSESWRHSFIELGTLHHKTSRLDAQRRRILPLVIPGIGIGQAPFGQLLLDIRNEAGLRNDAVDKPFLPVPLPNAEWSPDPLSSSEITRWLRFLLPRPSSEKQLSSHSLKVTTLVWCSRFGMTRETKRVLGHHADAASGSDAVYGRELQSAALREYIPVLEAIAAGQFWPDRTRGGHFAPGWSREAILNAAAAATAAVVQSTDIAEDEDEALAVVSDDSDSDADDTDMAASSDETRWLPESEKAKYESTSVAQPRMWKFI</sequence>